<keyword evidence="1" id="KW-0812">Transmembrane</keyword>
<evidence type="ECO:0000256" key="1">
    <source>
        <dbReference type="SAM" id="Phobius"/>
    </source>
</evidence>
<dbReference type="AlphaFoldDB" id="A0A9W7CKG8"/>
<gene>
    <name evidence="2" type="ORF">Pfra01_000823900</name>
</gene>
<comment type="caution">
    <text evidence="2">The sequence shown here is derived from an EMBL/GenBank/DDBJ whole genome shotgun (WGS) entry which is preliminary data.</text>
</comment>
<accession>A0A9W7CKG8</accession>
<sequence length="610" mass="68990">MVKCRGWSGSFCRDGNTGTFHNSSLQRVSSEFQGEVVVIDDNGLVTPKNRRYMLAQVVQTTKAQLATLLHCVRPQNIIALCKTARRPPRDRRQGTIKRSRELQESRQMKRFIREREPSPFGSQCSFLTVQQELLAVWIALGVVPLILQIRSYAQFVRPHKIAEVLAVPPEQQQETANLTEVCPVEAFVLAGVWWNIEPTHYYYTEDGIICHTVVPQYNTHGNYFIGKSKVAPYRTSPASCVNDSFEIQVYLYHASIGFYSFYEGEVGTYCSKGKTAYIAVEVLGTYDINGSILADDTGSTDPRVSYWYGIVGAVWLVYRLLIICRGYSLLRLYGRRCDGIGESLQQQAVVVFVQESLRLSAHGATNYQRVALLYLVIEGIMTDLFLIIANDGWATRIQYTSLGYNLSGLMLLLFEMLEKMRWLTEAWRMRVKRLVFSYESSLVGELVAALAFQYFLTGLNKSELKRSKPEALAVSSSAFCDNVCMVQTSITCYVSQPCCVDMALGMRSRIVLLGGYHWEDGKLFYEQMALKAFGMLKMEENGVQYLLLHKLHWFAVPRETLVGIGVISSERVEPCNERPCTGIISFLDRKLGGISANTDSNYRTQQSWAS</sequence>
<keyword evidence="3" id="KW-1185">Reference proteome</keyword>
<feature type="transmembrane region" description="Helical" evidence="1">
    <location>
        <begin position="396"/>
        <end position="414"/>
    </location>
</feature>
<evidence type="ECO:0000313" key="2">
    <source>
        <dbReference type="EMBL" id="GMF33334.1"/>
    </source>
</evidence>
<proteinExistence type="predicted"/>
<dbReference type="Proteomes" id="UP001165121">
    <property type="component" value="Unassembled WGS sequence"/>
</dbReference>
<keyword evidence="1" id="KW-1133">Transmembrane helix</keyword>
<protein>
    <submittedName>
        <fullName evidence="2">Unnamed protein product</fullName>
    </submittedName>
</protein>
<feature type="transmembrane region" description="Helical" evidence="1">
    <location>
        <begin position="371"/>
        <end position="390"/>
    </location>
</feature>
<organism evidence="2 3">
    <name type="scientific">Phytophthora fragariaefolia</name>
    <dbReference type="NCBI Taxonomy" id="1490495"/>
    <lineage>
        <taxon>Eukaryota</taxon>
        <taxon>Sar</taxon>
        <taxon>Stramenopiles</taxon>
        <taxon>Oomycota</taxon>
        <taxon>Peronosporomycetes</taxon>
        <taxon>Peronosporales</taxon>
        <taxon>Peronosporaceae</taxon>
        <taxon>Phytophthora</taxon>
    </lineage>
</organism>
<reference evidence="2" key="1">
    <citation type="submission" date="2023-04" db="EMBL/GenBank/DDBJ databases">
        <title>Phytophthora fragariaefolia NBRC 109709.</title>
        <authorList>
            <person name="Ichikawa N."/>
            <person name="Sato H."/>
            <person name="Tonouchi N."/>
        </authorList>
    </citation>
    <scope>NUCLEOTIDE SEQUENCE</scope>
    <source>
        <strain evidence="2">NBRC 109709</strain>
    </source>
</reference>
<evidence type="ECO:0000313" key="3">
    <source>
        <dbReference type="Proteomes" id="UP001165121"/>
    </source>
</evidence>
<keyword evidence="1" id="KW-0472">Membrane</keyword>
<dbReference type="EMBL" id="BSXT01000734">
    <property type="protein sequence ID" value="GMF33334.1"/>
    <property type="molecule type" value="Genomic_DNA"/>
</dbReference>
<feature type="transmembrane region" description="Helical" evidence="1">
    <location>
        <begin position="435"/>
        <end position="456"/>
    </location>
</feature>
<feature type="transmembrane region" description="Helical" evidence="1">
    <location>
        <begin position="306"/>
        <end position="327"/>
    </location>
</feature>
<name>A0A9W7CKG8_9STRA</name>